<accession>E0U863</accession>
<name>E0U863_GLOV7</name>
<dbReference type="Gene3D" id="3.40.50.2300">
    <property type="match status" value="1"/>
</dbReference>
<dbReference type="EMBL" id="CP002198">
    <property type="protein sequence ID" value="ADN17268.1"/>
    <property type="molecule type" value="Genomic_DNA"/>
</dbReference>
<dbReference type="Proteomes" id="UP000008206">
    <property type="component" value="Chromosome"/>
</dbReference>
<reference evidence="2" key="1">
    <citation type="journal article" date="2011" name="MBio">
        <title>Novel metabolic attributes of the genus Cyanothece, comprising a group of unicellular nitrogen-fixing Cyanobacteria.</title>
        <authorList>
            <person name="Bandyopadhyay A."/>
            <person name="Elvitigala T."/>
            <person name="Welsh E."/>
            <person name="Stockel J."/>
            <person name="Liberton M."/>
            <person name="Min H."/>
            <person name="Sherman L.A."/>
            <person name="Pakrasi H.B."/>
        </authorList>
    </citation>
    <scope>NUCLEOTIDE SEQUENCE [LARGE SCALE GENOMIC DNA]</scope>
    <source>
        <strain evidence="2">PCC 7822</strain>
    </source>
</reference>
<evidence type="ECO:0000313" key="2">
    <source>
        <dbReference type="Proteomes" id="UP000008206"/>
    </source>
</evidence>
<organism evidence="1 2">
    <name type="scientific">Gloeothece verrucosa (strain PCC 7822)</name>
    <name type="common">Cyanothece sp. (strain PCC 7822)</name>
    <dbReference type="NCBI Taxonomy" id="497965"/>
    <lineage>
        <taxon>Bacteria</taxon>
        <taxon>Bacillati</taxon>
        <taxon>Cyanobacteriota</taxon>
        <taxon>Cyanophyceae</taxon>
        <taxon>Oscillatoriophycideae</taxon>
        <taxon>Chroococcales</taxon>
        <taxon>Aphanothecaceae</taxon>
        <taxon>Gloeothece</taxon>
        <taxon>Gloeothece verrucosa</taxon>
    </lineage>
</organism>
<dbReference type="SUPFAM" id="SSF52172">
    <property type="entry name" value="CheY-like"/>
    <property type="match status" value="1"/>
</dbReference>
<dbReference type="KEGG" id="cyj:Cyan7822_5391"/>
<evidence type="ECO:0000313" key="1">
    <source>
        <dbReference type="EMBL" id="ADN17268.1"/>
    </source>
</evidence>
<keyword evidence="2" id="KW-1185">Reference proteome</keyword>
<dbReference type="InterPro" id="IPR011006">
    <property type="entry name" value="CheY-like_superfamily"/>
</dbReference>
<dbReference type="RefSeq" id="WP_013325306.1">
    <property type="nucleotide sequence ID" value="NC_014501.1"/>
</dbReference>
<sequence length="293" mass="34118">MLKTKILICEDEHQCIKKILRPWQKEISEGRNALIIAMSVEEALNILEKDTEYEIKYGILDLKMPLAKQDGTKFLAQLINVRPEIKVIIYTDFFQEYTSLIESEASLNVGENLLGIYSKRLFPPKFIKELINMYIQADVIKLLESPDKITSKNLLSLVDTLSYKKKLKIIKALFSQLDLSTAQQLQQSFDEDITKVLEIIKQKRQDDKLRKWLIAKSREGILDPNIPAENFEANFVLEERFHDADGPYYYLRYKSPGDSKWTYVYLNSYGSLINTVPVDCARRYYLQRKANSP</sequence>
<dbReference type="AlphaFoldDB" id="E0U863"/>
<protein>
    <submittedName>
        <fullName evidence="1">Response regulator receiver protein</fullName>
    </submittedName>
</protein>
<proteinExistence type="predicted"/>
<dbReference type="HOGENOM" id="CLU_949040_0_0_3"/>
<dbReference type="eggNOG" id="COG0784">
    <property type="taxonomic scope" value="Bacteria"/>
</dbReference>
<gene>
    <name evidence="1" type="ordered locus">Cyan7822_5391</name>
</gene>